<comment type="caution">
    <text evidence="3">The sequence shown here is derived from an EMBL/GenBank/DDBJ whole genome shotgun (WGS) entry which is preliminary data.</text>
</comment>
<sequence length="878" mass="97223">MCRLLGNLASVHHSWDLKICARIVDLTSDLDIEVRESALHAITKISSRPYGAEAVREAKIQADRDKGNIPGDDAAAAKLWAVYISEADKYGKPLVESWKSNMEGMLIFAGLFSASLTAFLVESYKTLSPDSGSQTVKLLAQISQQIASGSNGSTLSLPISPPFPFNPSATSLVCNALWFISLGLSLACALLATLVEQWARDFLHRVDTQSSPLIRARVFAYLYYGIKRFNMHLVVDIIPLLLHASLLFFFAGLVAFLIPVNTGMTLIAAALLVLITTAYSVLTFLPLGCMDCPYRTPLSGVFWHVLQRSKRILTDSITSNQPEAMVEAIIRSASEGSPMRKARDYRALVWTAKSLVDNTELEMFVDALPDVLWGPMGRRHTYADHIRALAHEVQLCSRIDTLYRSSIDGTLSPEASILRQISSYKAFWAIASLAKSHLSDLNQQNAIDFRHVRAYSEERVLPPEVNPYAISAKTMMKWSTFCALYGRLEEHCKYLARCQLPPAPGERPRLTPILIFLYQFTAVNGLPVNATAGYSPGTDHKSDAYNIPELLRIFQSLRDCTPHVILFEYLSNSASLKLLPYQWEETKATISIDRSVAFTAFEEALERNLASVIFDQMDAFSLGLDFQWIDNIVAELCSFWTPLSPQTIPPAIIHYLTYRNSEAVLKLVLQGSGITPYLRSAFSHILSTNQDSSTKLLPALWALVISDDFEAREAAQPYREILAAISTENSPAAQSITALIKTGLLSGLATYSHTDSEAVWRAIFPEDTPIPLSDPLDLSALHLNTRITEAKMHVLGEFLECCTSTESPYEVVATLRKISDTVPGTSIHKAHQLRVCKILEGLDTFHPAGYPLHRQNSIFPDTAGSDMVRPKLDGNGTD</sequence>
<dbReference type="Pfam" id="PF20153">
    <property type="entry name" value="DUF6535"/>
    <property type="match status" value="1"/>
</dbReference>
<keyword evidence="4" id="KW-1185">Reference proteome</keyword>
<dbReference type="Proteomes" id="UP001215598">
    <property type="component" value="Unassembled WGS sequence"/>
</dbReference>
<keyword evidence="1" id="KW-1133">Transmembrane helix</keyword>
<protein>
    <recommendedName>
        <fullName evidence="2">DUF6535 domain-containing protein</fullName>
    </recommendedName>
</protein>
<reference evidence="3" key="1">
    <citation type="submission" date="2023-03" db="EMBL/GenBank/DDBJ databases">
        <title>Massive genome expansion in bonnet fungi (Mycena s.s.) driven by repeated elements and novel gene families across ecological guilds.</title>
        <authorList>
            <consortium name="Lawrence Berkeley National Laboratory"/>
            <person name="Harder C.B."/>
            <person name="Miyauchi S."/>
            <person name="Viragh M."/>
            <person name="Kuo A."/>
            <person name="Thoen E."/>
            <person name="Andreopoulos B."/>
            <person name="Lu D."/>
            <person name="Skrede I."/>
            <person name="Drula E."/>
            <person name="Henrissat B."/>
            <person name="Morin E."/>
            <person name="Kohler A."/>
            <person name="Barry K."/>
            <person name="LaButti K."/>
            <person name="Morin E."/>
            <person name="Salamov A."/>
            <person name="Lipzen A."/>
            <person name="Mereny Z."/>
            <person name="Hegedus B."/>
            <person name="Baldrian P."/>
            <person name="Stursova M."/>
            <person name="Weitz H."/>
            <person name="Taylor A."/>
            <person name="Grigoriev I.V."/>
            <person name="Nagy L.G."/>
            <person name="Martin F."/>
            <person name="Kauserud H."/>
        </authorList>
    </citation>
    <scope>NUCLEOTIDE SEQUENCE</scope>
    <source>
        <strain evidence="3">CBHHK182m</strain>
    </source>
</reference>
<keyword evidence="1" id="KW-0812">Transmembrane</keyword>
<keyword evidence="1" id="KW-0472">Membrane</keyword>
<name>A0AAD7MZ96_9AGAR</name>
<dbReference type="EMBL" id="JARKIB010000106">
    <property type="protein sequence ID" value="KAJ7739591.1"/>
    <property type="molecule type" value="Genomic_DNA"/>
</dbReference>
<dbReference type="InterPro" id="IPR045338">
    <property type="entry name" value="DUF6535"/>
</dbReference>
<feature type="transmembrane region" description="Helical" evidence="1">
    <location>
        <begin position="233"/>
        <end position="258"/>
    </location>
</feature>
<accession>A0AAD7MZ96</accession>
<gene>
    <name evidence="3" type="ORF">B0H16DRAFT_63769</name>
</gene>
<evidence type="ECO:0000313" key="3">
    <source>
        <dbReference type="EMBL" id="KAJ7739591.1"/>
    </source>
</evidence>
<feature type="transmembrane region" description="Helical" evidence="1">
    <location>
        <begin position="176"/>
        <end position="195"/>
    </location>
</feature>
<feature type="transmembrane region" description="Helical" evidence="1">
    <location>
        <begin position="264"/>
        <end position="285"/>
    </location>
</feature>
<proteinExistence type="predicted"/>
<evidence type="ECO:0000256" key="1">
    <source>
        <dbReference type="SAM" id="Phobius"/>
    </source>
</evidence>
<feature type="domain" description="DUF6535" evidence="2">
    <location>
        <begin position="80"/>
        <end position="258"/>
    </location>
</feature>
<organism evidence="3 4">
    <name type="scientific">Mycena metata</name>
    <dbReference type="NCBI Taxonomy" id="1033252"/>
    <lineage>
        <taxon>Eukaryota</taxon>
        <taxon>Fungi</taxon>
        <taxon>Dikarya</taxon>
        <taxon>Basidiomycota</taxon>
        <taxon>Agaricomycotina</taxon>
        <taxon>Agaricomycetes</taxon>
        <taxon>Agaricomycetidae</taxon>
        <taxon>Agaricales</taxon>
        <taxon>Marasmiineae</taxon>
        <taxon>Mycenaceae</taxon>
        <taxon>Mycena</taxon>
    </lineage>
</organism>
<evidence type="ECO:0000313" key="4">
    <source>
        <dbReference type="Proteomes" id="UP001215598"/>
    </source>
</evidence>
<dbReference type="AlphaFoldDB" id="A0AAD7MZ96"/>
<evidence type="ECO:0000259" key="2">
    <source>
        <dbReference type="Pfam" id="PF20153"/>
    </source>
</evidence>